<organism evidence="3">
    <name type="scientific">Oryza nivara</name>
    <name type="common">Indian wild rice</name>
    <name type="synonym">Oryza sativa f. spontanea</name>
    <dbReference type="NCBI Taxonomy" id="4536"/>
    <lineage>
        <taxon>Eukaryota</taxon>
        <taxon>Viridiplantae</taxon>
        <taxon>Streptophyta</taxon>
        <taxon>Embryophyta</taxon>
        <taxon>Tracheophyta</taxon>
        <taxon>Spermatophyta</taxon>
        <taxon>Magnoliopsida</taxon>
        <taxon>Liliopsida</taxon>
        <taxon>Poales</taxon>
        <taxon>Poaceae</taxon>
        <taxon>BOP clade</taxon>
        <taxon>Oryzoideae</taxon>
        <taxon>Oryzeae</taxon>
        <taxon>Oryzinae</taxon>
        <taxon>Oryza</taxon>
    </lineage>
</organism>
<reference evidence="3" key="1">
    <citation type="submission" date="2015-04" db="UniProtKB">
        <authorList>
            <consortium name="EnsemblPlants"/>
        </authorList>
    </citation>
    <scope>IDENTIFICATION</scope>
    <source>
        <strain evidence="3">SL10</strain>
    </source>
</reference>
<feature type="chain" id="PRO_5002360052" description="DUF6598 domain-containing protein" evidence="1">
    <location>
        <begin position="22"/>
        <end position="531"/>
    </location>
</feature>
<reference evidence="3" key="2">
    <citation type="submission" date="2018-04" db="EMBL/GenBank/DDBJ databases">
        <title>OnivRS2 (Oryza nivara Reference Sequence Version 2).</title>
        <authorList>
            <person name="Zhang J."/>
            <person name="Kudrna D."/>
            <person name="Lee S."/>
            <person name="Talag J."/>
            <person name="Rajasekar S."/>
            <person name="Welchert J."/>
            <person name="Hsing Y.-I."/>
            <person name="Wing R.A."/>
        </authorList>
    </citation>
    <scope>NUCLEOTIDE SEQUENCE [LARGE SCALE GENOMIC DNA]</scope>
    <source>
        <strain evidence="3">SL10</strain>
    </source>
</reference>
<feature type="domain" description="DUF6598" evidence="2">
    <location>
        <begin position="315"/>
        <end position="507"/>
    </location>
</feature>
<evidence type="ECO:0000313" key="4">
    <source>
        <dbReference type="Proteomes" id="UP000006591"/>
    </source>
</evidence>
<dbReference type="Pfam" id="PF20241">
    <property type="entry name" value="DUF6598"/>
    <property type="match status" value="1"/>
</dbReference>
<dbReference type="EnsemblPlants" id="ONIVA02G07020.1">
    <property type="protein sequence ID" value="ONIVA02G07020.1"/>
    <property type="gene ID" value="ONIVA02G07020"/>
</dbReference>
<keyword evidence="4" id="KW-1185">Reference proteome</keyword>
<evidence type="ECO:0000256" key="1">
    <source>
        <dbReference type="SAM" id="SignalP"/>
    </source>
</evidence>
<evidence type="ECO:0000313" key="3">
    <source>
        <dbReference type="EnsemblPlants" id="ONIVA02G07020.1"/>
    </source>
</evidence>
<dbReference type="InterPro" id="IPR046533">
    <property type="entry name" value="DUF6598"/>
</dbReference>
<dbReference type="Gramene" id="ONIVA02G07020.1">
    <property type="protein sequence ID" value="ONIVA02G07020.1"/>
    <property type="gene ID" value="ONIVA02G07020"/>
</dbReference>
<keyword evidence="1" id="KW-0732">Signal</keyword>
<protein>
    <recommendedName>
        <fullName evidence="2">DUF6598 domain-containing protein</fullName>
    </recommendedName>
</protein>
<dbReference type="AlphaFoldDB" id="A0A0E0G2H7"/>
<accession>A0A0E0G2H7</accession>
<dbReference type="PANTHER" id="PTHR33065">
    <property type="entry name" value="OS07G0486400 PROTEIN"/>
    <property type="match status" value="1"/>
</dbReference>
<feature type="signal peptide" evidence="1">
    <location>
        <begin position="1"/>
        <end position="21"/>
    </location>
</feature>
<evidence type="ECO:0000259" key="2">
    <source>
        <dbReference type="Pfam" id="PF20241"/>
    </source>
</evidence>
<proteinExistence type="predicted"/>
<name>A0A0E0G2H7_ORYNI</name>
<dbReference type="PANTHER" id="PTHR33065:SF186">
    <property type="entry name" value="OS08G0134900 PROTEIN"/>
    <property type="match status" value="1"/>
</dbReference>
<sequence length="531" mass="58530">MWRGPIRLLFLFLAATPPLSSSELRRPRQLYDALSIAIHITIPNPNLAGVRGNSCAIPLVAAAAGVPAPLHSSSVGASSSQPLVALSHQRRTCGSLASAAPAVARTHRRLLQVGAAARTDSTGVPIGFYTPLFEMADSSKQVGMDTDGGGAAAAAVDGQNLPVLVTNRKRELTLEGKALPVDCSGRRRIDLEKDLSMIGSPFTKHTSDKNGDNNEMRDVDERCTMDVDNTEMRDVVHEREARDVELGDMAAAKELEQGHMASVKEESELIKVVEVLHMVRCREITEYNLKLGRYQNLGVGHRSNRSIARNIHGWRDRDDPQLITSPEDTLTLTGPNRALGALDRVYFEFHLKVRVDGDVDKVFCKGVREHHADACLIRPVTLWLRSCLSTVILVYSPVESAIEACVAVNIQGVVSNFNGKVTAWTTEDHENKIVLYDSKVAGTKTVLGVDGSVELTRRFVAVELEDILVLNICVFEGEDEAEFELYLGQNDEECTLEQGPYKLQVKISWTAAMKKRWRERSMKLGRKFVLV</sequence>
<dbReference type="Proteomes" id="UP000006591">
    <property type="component" value="Chromosome 2"/>
</dbReference>